<accession>A0AAW1NZD5</accession>
<evidence type="ECO:0000313" key="3">
    <source>
        <dbReference type="Proteomes" id="UP001489004"/>
    </source>
</evidence>
<keyword evidence="3" id="KW-1185">Reference proteome</keyword>
<name>A0AAW1NZD5_9CHLO</name>
<keyword evidence="1" id="KW-0812">Transmembrane</keyword>
<organism evidence="2 3">
    <name type="scientific">[Myrmecia] bisecta</name>
    <dbReference type="NCBI Taxonomy" id="41462"/>
    <lineage>
        <taxon>Eukaryota</taxon>
        <taxon>Viridiplantae</taxon>
        <taxon>Chlorophyta</taxon>
        <taxon>core chlorophytes</taxon>
        <taxon>Trebouxiophyceae</taxon>
        <taxon>Trebouxiales</taxon>
        <taxon>Trebouxiaceae</taxon>
        <taxon>Myrmecia</taxon>
    </lineage>
</organism>
<dbReference type="AlphaFoldDB" id="A0AAW1NZD5"/>
<dbReference type="Proteomes" id="UP001489004">
    <property type="component" value="Unassembled WGS sequence"/>
</dbReference>
<protein>
    <submittedName>
        <fullName evidence="2">Uncharacterized protein</fullName>
    </submittedName>
</protein>
<keyword evidence="1" id="KW-1133">Transmembrane helix</keyword>
<gene>
    <name evidence="2" type="ORF">WJX72_006924</name>
</gene>
<evidence type="ECO:0000256" key="1">
    <source>
        <dbReference type="SAM" id="Phobius"/>
    </source>
</evidence>
<comment type="caution">
    <text evidence="2">The sequence shown here is derived from an EMBL/GenBank/DDBJ whole genome shotgun (WGS) entry which is preliminary data.</text>
</comment>
<keyword evidence="1" id="KW-0472">Membrane</keyword>
<proteinExistence type="predicted"/>
<dbReference type="EMBL" id="JALJOR010000023">
    <property type="protein sequence ID" value="KAK9803163.1"/>
    <property type="molecule type" value="Genomic_DNA"/>
</dbReference>
<reference evidence="2 3" key="1">
    <citation type="journal article" date="2024" name="Nat. Commun.">
        <title>Phylogenomics reveals the evolutionary origins of lichenization in chlorophyte algae.</title>
        <authorList>
            <person name="Puginier C."/>
            <person name="Libourel C."/>
            <person name="Otte J."/>
            <person name="Skaloud P."/>
            <person name="Haon M."/>
            <person name="Grisel S."/>
            <person name="Petersen M."/>
            <person name="Berrin J.G."/>
            <person name="Delaux P.M."/>
            <person name="Dal Grande F."/>
            <person name="Keller J."/>
        </authorList>
    </citation>
    <scope>NUCLEOTIDE SEQUENCE [LARGE SCALE GENOMIC DNA]</scope>
    <source>
        <strain evidence="2 3">SAG 2043</strain>
    </source>
</reference>
<sequence length="396" mass="43566">MRRGCKRCNTEDHLPLENSPCCGLASTGPSWCSTAWKAYVTPSKKGLDNVISEVVQLDGVLKAYSSSGYTFTAIQGGDDRGSAIIVTGNPATGSPVRPRRAFEITIIGPHKKKHLWTGTVSQWGEQNKITVELKLKLLSKGFSDFTRADGLEYLGFSRSYEINEAAETEFTAEELADDAAVNGQTSTFGSLLQHFAEDLCLRRSALGCPETKPSEQTRREIISPVFVLAVLLMTGMRLVAEARVQGSLGNGPLDYAVIWEAFKVLISECKKERLEDGEGQALAQTAAAREEYVRKRVKGIKRKRSEIDKDLPVPSTTILSTGTTYIFYRYHPAAGEAQPRRLVKSKEYTLDLIGPTSPETIKPQLKVLVCAIVASLRFEKENIEAALASKKLKLMD</sequence>
<feature type="transmembrane region" description="Helical" evidence="1">
    <location>
        <begin position="221"/>
        <end position="240"/>
    </location>
</feature>
<evidence type="ECO:0000313" key="2">
    <source>
        <dbReference type="EMBL" id="KAK9803163.1"/>
    </source>
</evidence>